<evidence type="ECO:0000259" key="1">
    <source>
        <dbReference type="Pfam" id="PF07534"/>
    </source>
</evidence>
<dbReference type="AlphaFoldDB" id="A0A0G4EXK6"/>
<organism evidence="2 3">
    <name type="scientific">Vitrella brassicaformis (strain CCMP3155)</name>
    <dbReference type="NCBI Taxonomy" id="1169540"/>
    <lineage>
        <taxon>Eukaryota</taxon>
        <taxon>Sar</taxon>
        <taxon>Alveolata</taxon>
        <taxon>Colpodellida</taxon>
        <taxon>Vitrellaceae</taxon>
        <taxon>Vitrella</taxon>
    </lineage>
</organism>
<protein>
    <recommendedName>
        <fullName evidence="1">TLDc domain-containing protein</fullName>
    </recommendedName>
</protein>
<sequence length="565" mass="60962">MLLRSGAQLENLRVMDMFSSDVLSLLACVCVWRMPERLTVEQLRQEEEGCEISIPLRIRQSLQKVKTLLVKGDAVALFAAATRPHMSAIRDFSICGSEGGARQALVNGGGGTIDQLHLGYVSETRREFIKAEDEREGITLGDHKDQMPHIKKLVMKLDVPSAYVVDPGAFILSSIWSVLEIESVSTLTVVLLYRSHLDALNKAIERRFRGRTEIEGNVHSVDGVLHLFMTSEHIAALRMAVFVHSSAANLLEVLLPAGAPHRRLAIIADLAVTVKRLSSMLKQYLPSHDANIAADALAIDFAGRLRAAAPMTVVDPPYAPRRLKAPLMAAMERHGLAMEPMMRLHGDGQCIPSPSVIASASQLMAVLQKTGTQMTGIELLYKATVHGFAYTDMLNRVGDASCLLFLVRADGDIHGFFVDASVLPPPQLPSARASNDYEVAGLNFKIAGFSLPTFQSPSTTPQCVSVLRRDIEPNGVDQIAKLIVGSSVSVLSQGQTQTLATRLSQGATGLRLWAVDPEAAAAAAGQCRVDVIWSSDTSTSLDFMVADEVEVLRFSLPGAVGGAAG</sequence>
<dbReference type="Pfam" id="PF07534">
    <property type="entry name" value="TLD"/>
    <property type="match status" value="1"/>
</dbReference>
<dbReference type="EMBL" id="CDMY01000341">
    <property type="protein sequence ID" value="CEM03446.1"/>
    <property type="molecule type" value="Genomic_DNA"/>
</dbReference>
<dbReference type="InterPro" id="IPR006571">
    <property type="entry name" value="TLDc_dom"/>
</dbReference>
<dbReference type="Proteomes" id="UP000041254">
    <property type="component" value="Unassembled WGS sequence"/>
</dbReference>
<dbReference type="InParanoid" id="A0A0G4EXK6"/>
<proteinExistence type="predicted"/>
<dbReference type="VEuPathDB" id="CryptoDB:Vbra_13911"/>
<dbReference type="PhylomeDB" id="A0A0G4EXK6"/>
<feature type="domain" description="TLDc" evidence="1">
    <location>
        <begin position="360"/>
        <end position="422"/>
    </location>
</feature>
<accession>A0A0G4EXK6</accession>
<name>A0A0G4EXK6_VITBC</name>
<evidence type="ECO:0000313" key="3">
    <source>
        <dbReference type="Proteomes" id="UP000041254"/>
    </source>
</evidence>
<gene>
    <name evidence="2" type="ORF">Vbra_13911</name>
</gene>
<keyword evidence="3" id="KW-1185">Reference proteome</keyword>
<evidence type="ECO:0000313" key="2">
    <source>
        <dbReference type="EMBL" id="CEM03446.1"/>
    </source>
</evidence>
<reference evidence="2 3" key="1">
    <citation type="submission" date="2014-11" db="EMBL/GenBank/DDBJ databases">
        <authorList>
            <person name="Zhu J."/>
            <person name="Qi W."/>
            <person name="Song R."/>
        </authorList>
    </citation>
    <scope>NUCLEOTIDE SEQUENCE [LARGE SCALE GENOMIC DNA]</scope>
</reference>